<evidence type="ECO:0000313" key="1">
    <source>
        <dbReference type="EMBL" id="KAI0047483.1"/>
    </source>
</evidence>
<evidence type="ECO:0000313" key="2">
    <source>
        <dbReference type="Proteomes" id="UP000814033"/>
    </source>
</evidence>
<reference evidence="1" key="1">
    <citation type="submission" date="2021-02" db="EMBL/GenBank/DDBJ databases">
        <authorList>
            <consortium name="DOE Joint Genome Institute"/>
            <person name="Ahrendt S."/>
            <person name="Looney B.P."/>
            <person name="Miyauchi S."/>
            <person name="Morin E."/>
            <person name="Drula E."/>
            <person name="Courty P.E."/>
            <person name="Chicoki N."/>
            <person name="Fauchery L."/>
            <person name="Kohler A."/>
            <person name="Kuo A."/>
            <person name="Labutti K."/>
            <person name="Pangilinan J."/>
            <person name="Lipzen A."/>
            <person name="Riley R."/>
            <person name="Andreopoulos W."/>
            <person name="He G."/>
            <person name="Johnson J."/>
            <person name="Barry K.W."/>
            <person name="Grigoriev I.V."/>
            <person name="Nagy L."/>
            <person name="Hibbett D."/>
            <person name="Henrissat B."/>
            <person name="Matheny P.B."/>
            <person name="Labbe J."/>
            <person name="Martin F."/>
        </authorList>
    </citation>
    <scope>NUCLEOTIDE SEQUENCE</scope>
    <source>
        <strain evidence="1">FP105234-sp</strain>
    </source>
</reference>
<accession>A0ACB8RVC2</accession>
<sequence length="126" mass="14607">LLGICFNFCFYGVLAAQVCFYHYSFTTDKRIFKFLVYGVFLIETTQTAMSGADIFYWYASGFGNMERLQDTYLSPFDTPFLGSLVTCIVQTFYSYRIWVLKPTLWWLSSIITSVCRVLLYSSQTTS</sequence>
<reference evidence="1" key="2">
    <citation type="journal article" date="2022" name="New Phytol.">
        <title>Evolutionary transition to the ectomycorrhizal habit in the genomes of a hyperdiverse lineage of mushroom-forming fungi.</title>
        <authorList>
            <person name="Looney B."/>
            <person name="Miyauchi S."/>
            <person name="Morin E."/>
            <person name="Drula E."/>
            <person name="Courty P.E."/>
            <person name="Kohler A."/>
            <person name="Kuo A."/>
            <person name="LaButti K."/>
            <person name="Pangilinan J."/>
            <person name="Lipzen A."/>
            <person name="Riley R."/>
            <person name="Andreopoulos W."/>
            <person name="He G."/>
            <person name="Johnson J."/>
            <person name="Nolan M."/>
            <person name="Tritt A."/>
            <person name="Barry K.W."/>
            <person name="Grigoriev I.V."/>
            <person name="Nagy L.G."/>
            <person name="Hibbett D."/>
            <person name="Henrissat B."/>
            <person name="Matheny P.B."/>
            <person name="Labbe J."/>
            <person name="Martin F.M."/>
        </authorList>
    </citation>
    <scope>NUCLEOTIDE SEQUENCE</scope>
    <source>
        <strain evidence="1">FP105234-sp</strain>
    </source>
</reference>
<comment type="caution">
    <text evidence="1">The sequence shown here is derived from an EMBL/GenBank/DDBJ whole genome shotgun (WGS) entry which is preliminary data.</text>
</comment>
<dbReference type="EMBL" id="MU275903">
    <property type="protein sequence ID" value="KAI0047483.1"/>
    <property type="molecule type" value="Genomic_DNA"/>
</dbReference>
<protein>
    <submittedName>
        <fullName evidence="1">Uncharacterized protein</fullName>
    </submittedName>
</protein>
<proteinExistence type="predicted"/>
<feature type="non-terminal residue" evidence="1">
    <location>
        <position position="1"/>
    </location>
</feature>
<gene>
    <name evidence="1" type="ORF">FA95DRAFT_1492380</name>
</gene>
<organism evidence="1 2">
    <name type="scientific">Auriscalpium vulgare</name>
    <dbReference type="NCBI Taxonomy" id="40419"/>
    <lineage>
        <taxon>Eukaryota</taxon>
        <taxon>Fungi</taxon>
        <taxon>Dikarya</taxon>
        <taxon>Basidiomycota</taxon>
        <taxon>Agaricomycotina</taxon>
        <taxon>Agaricomycetes</taxon>
        <taxon>Russulales</taxon>
        <taxon>Auriscalpiaceae</taxon>
        <taxon>Auriscalpium</taxon>
    </lineage>
</organism>
<keyword evidence="2" id="KW-1185">Reference proteome</keyword>
<name>A0ACB8RVC2_9AGAM</name>
<dbReference type="Proteomes" id="UP000814033">
    <property type="component" value="Unassembled WGS sequence"/>
</dbReference>